<dbReference type="EMBL" id="CP060783">
    <property type="protein sequence ID" value="QNP50585.1"/>
    <property type="molecule type" value="Genomic_DNA"/>
</dbReference>
<sequence>MPLADLEVFAHVVARSGFAAAAREMGLTTSAVSRSIGRLELRLGVKLLHRTTRALSLTEVGSEVHEACMQMLMNAEQAVAMASAHRQQPQGVLRISAPVVFGDLWLAPLLPRFCSQWPDVHVQLGMSDAMVDLNAQGIDLAIRISTHEALPLSLVAQPLREVRYLLVAHRDYFETHPPLKSPADLSRHRCMTLGYGAFQNAVEFVPADASEASVAPPPVKIRLNTPLTIASSVGLVQALCSDADTGIGLVVDVVAEPAIAAGRLVQVLPRWQLTGGYAPRMAYAVHAPGPRIPPKLRAMLDFLQAVTKSSID</sequence>
<proteinExistence type="inferred from homology"/>
<evidence type="ECO:0000256" key="2">
    <source>
        <dbReference type="ARBA" id="ARBA00023015"/>
    </source>
</evidence>
<dbReference type="PANTHER" id="PTHR30537:SF30">
    <property type="entry name" value="TRANSCRIPTIONAL REGULATOR-RELATED"/>
    <property type="match status" value="1"/>
</dbReference>
<gene>
    <name evidence="6" type="ORF">H9K75_17090</name>
</gene>
<dbReference type="GO" id="GO:0003700">
    <property type="term" value="F:DNA-binding transcription factor activity"/>
    <property type="evidence" value="ECO:0007669"/>
    <property type="project" value="InterPro"/>
</dbReference>
<dbReference type="InterPro" id="IPR005119">
    <property type="entry name" value="LysR_subst-bd"/>
</dbReference>
<dbReference type="KEGG" id="daer:H9K75_17090"/>
<dbReference type="FunFam" id="1.10.10.10:FF:000001">
    <property type="entry name" value="LysR family transcriptional regulator"/>
    <property type="match status" value="1"/>
</dbReference>
<dbReference type="InterPro" id="IPR000847">
    <property type="entry name" value="LysR_HTH_N"/>
</dbReference>
<keyword evidence="4" id="KW-0804">Transcription</keyword>
<feature type="domain" description="HTH lysR-type" evidence="5">
    <location>
        <begin position="1"/>
        <end position="58"/>
    </location>
</feature>
<keyword evidence="7" id="KW-1185">Reference proteome</keyword>
<name>A0A7H0GQL9_9BURK</name>
<evidence type="ECO:0000256" key="4">
    <source>
        <dbReference type="ARBA" id="ARBA00023163"/>
    </source>
</evidence>
<keyword evidence="2" id="KW-0805">Transcription regulation</keyword>
<dbReference type="SUPFAM" id="SSF46785">
    <property type="entry name" value="Winged helix' DNA-binding domain"/>
    <property type="match status" value="1"/>
</dbReference>
<dbReference type="Gene3D" id="3.40.190.290">
    <property type="match status" value="1"/>
</dbReference>
<evidence type="ECO:0000313" key="6">
    <source>
        <dbReference type="EMBL" id="QNP50585.1"/>
    </source>
</evidence>
<keyword evidence="3" id="KW-0238">DNA-binding</keyword>
<dbReference type="Proteomes" id="UP000516028">
    <property type="component" value="Chromosome"/>
</dbReference>
<dbReference type="InterPro" id="IPR036388">
    <property type="entry name" value="WH-like_DNA-bd_sf"/>
</dbReference>
<dbReference type="AlphaFoldDB" id="A0A7H0GQL9"/>
<dbReference type="InterPro" id="IPR058163">
    <property type="entry name" value="LysR-type_TF_proteobact-type"/>
</dbReference>
<dbReference type="Gene3D" id="1.10.10.10">
    <property type="entry name" value="Winged helix-like DNA-binding domain superfamily/Winged helix DNA-binding domain"/>
    <property type="match status" value="1"/>
</dbReference>
<dbReference type="InterPro" id="IPR036390">
    <property type="entry name" value="WH_DNA-bd_sf"/>
</dbReference>
<organism evidence="6 7">
    <name type="scientific">Diaphorobacter aerolatus</name>
    <dbReference type="NCBI Taxonomy" id="1288495"/>
    <lineage>
        <taxon>Bacteria</taxon>
        <taxon>Pseudomonadati</taxon>
        <taxon>Pseudomonadota</taxon>
        <taxon>Betaproteobacteria</taxon>
        <taxon>Burkholderiales</taxon>
        <taxon>Comamonadaceae</taxon>
        <taxon>Diaphorobacter</taxon>
    </lineage>
</organism>
<dbReference type="PROSITE" id="PS50931">
    <property type="entry name" value="HTH_LYSR"/>
    <property type="match status" value="1"/>
</dbReference>
<comment type="similarity">
    <text evidence="1">Belongs to the LysR transcriptional regulatory family.</text>
</comment>
<evidence type="ECO:0000313" key="7">
    <source>
        <dbReference type="Proteomes" id="UP000516028"/>
    </source>
</evidence>
<dbReference type="CDD" id="cd08422">
    <property type="entry name" value="PBP2_CrgA_like"/>
    <property type="match status" value="1"/>
</dbReference>
<dbReference type="Pfam" id="PF00126">
    <property type="entry name" value="HTH_1"/>
    <property type="match status" value="1"/>
</dbReference>
<protein>
    <submittedName>
        <fullName evidence="6">LysR family transcriptional regulator</fullName>
    </submittedName>
</protein>
<dbReference type="SUPFAM" id="SSF53850">
    <property type="entry name" value="Periplasmic binding protein-like II"/>
    <property type="match status" value="1"/>
</dbReference>
<dbReference type="GO" id="GO:0006351">
    <property type="term" value="P:DNA-templated transcription"/>
    <property type="evidence" value="ECO:0007669"/>
    <property type="project" value="TreeGrafter"/>
</dbReference>
<evidence type="ECO:0000259" key="5">
    <source>
        <dbReference type="PROSITE" id="PS50931"/>
    </source>
</evidence>
<accession>A0A7H0GQL9</accession>
<dbReference type="Pfam" id="PF03466">
    <property type="entry name" value="LysR_substrate"/>
    <property type="match status" value="1"/>
</dbReference>
<reference evidence="6 7" key="1">
    <citation type="submission" date="2020-08" db="EMBL/GenBank/DDBJ databases">
        <title>Genome sequence of Diaphorobacter aerolatus KACC 16536T.</title>
        <authorList>
            <person name="Hyun D.-W."/>
            <person name="Bae J.-W."/>
        </authorList>
    </citation>
    <scope>NUCLEOTIDE SEQUENCE [LARGE SCALE GENOMIC DNA]</scope>
    <source>
        <strain evidence="6 7">KACC 16536</strain>
    </source>
</reference>
<evidence type="ECO:0000256" key="1">
    <source>
        <dbReference type="ARBA" id="ARBA00009437"/>
    </source>
</evidence>
<dbReference type="GO" id="GO:0043565">
    <property type="term" value="F:sequence-specific DNA binding"/>
    <property type="evidence" value="ECO:0007669"/>
    <property type="project" value="TreeGrafter"/>
</dbReference>
<dbReference type="PANTHER" id="PTHR30537">
    <property type="entry name" value="HTH-TYPE TRANSCRIPTIONAL REGULATOR"/>
    <property type="match status" value="1"/>
</dbReference>
<evidence type="ECO:0000256" key="3">
    <source>
        <dbReference type="ARBA" id="ARBA00023125"/>
    </source>
</evidence>